<dbReference type="Proteomes" id="UP000830835">
    <property type="component" value="Unassembled WGS sequence"/>
</dbReference>
<sequence>MRRVSFFGRIWAAGLVLLFMACFVLATGLPMLAAPGPILSGKLTGPEWLQADPEAKQAFCRKAFQTFRASPSQSYIISSNVQALTPEGLCQRLDQFYQYAINDEIPINQAANIAPLLFSDLPLEQP</sequence>
<reference evidence="1" key="1">
    <citation type="submission" date="2021-02" db="EMBL/GenBank/DDBJ databases">
        <title>The CRISPR/cas machinery reduction and long-range gene transfer in the hot spring cyanobacterium Synechococcus.</title>
        <authorList>
            <person name="Dvorak P."/>
            <person name="Jahodarova E."/>
            <person name="Hasler P."/>
            <person name="Poulickova A."/>
        </authorList>
    </citation>
    <scope>NUCLEOTIDE SEQUENCE</scope>
    <source>
        <strain evidence="1">Rupite</strain>
    </source>
</reference>
<evidence type="ECO:0000313" key="1">
    <source>
        <dbReference type="EMBL" id="MCJ2544392.1"/>
    </source>
</evidence>
<comment type="caution">
    <text evidence="1">The sequence shown here is derived from an EMBL/GenBank/DDBJ whole genome shotgun (WGS) entry which is preliminary data.</text>
</comment>
<name>A0ABT0CF95_THEVL</name>
<accession>A0ABT0CF95</accession>
<dbReference type="RefSeq" id="WP_244352919.1">
    <property type="nucleotide sequence ID" value="NZ_JAFIRA010000062.1"/>
</dbReference>
<dbReference type="EMBL" id="JAFIRA010000062">
    <property type="protein sequence ID" value="MCJ2544392.1"/>
    <property type="molecule type" value="Genomic_DNA"/>
</dbReference>
<organism evidence="1 2">
    <name type="scientific">Thermostichus vulcanus str. 'Rupite'</name>
    <dbReference type="NCBI Taxonomy" id="2813851"/>
    <lineage>
        <taxon>Bacteria</taxon>
        <taxon>Bacillati</taxon>
        <taxon>Cyanobacteriota</taxon>
        <taxon>Cyanophyceae</taxon>
        <taxon>Thermostichales</taxon>
        <taxon>Thermostichaceae</taxon>
        <taxon>Thermostichus</taxon>
    </lineage>
</organism>
<evidence type="ECO:0000313" key="2">
    <source>
        <dbReference type="Proteomes" id="UP000830835"/>
    </source>
</evidence>
<protein>
    <submittedName>
        <fullName evidence="1">Uncharacterized protein</fullName>
    </submittedName>
</protein>
<gene>
    <name evidence="1" type="ORF">JX360_16010</name>
</gene>
<proteinExistence type="predicted"/>
<dbReference type="PROSITE" id="PS51257">
    <property type="entry name" value="PROKAR_LIPOPROTEIN"/>
    <property type="match status" value="1"/>
</dbReference>
<keyword evidence="2" id="KW-1185">Reference proteome</keyword>